<dbReference type="Pfam" id="PF10543">
    <property type="entry name" value="ORF6N"/>
    <property type="match status" value="1"/>
</dbReference>
<feature type="domain" description="KilA-N DNA-binding" evidence="1">
    <location>
        <begin position="16"/>
        <end position="86"/>
    </location>
</feature>
<keyword evidence="3" id="KW-1185">Reference proteome</keyword>
<comment type="caution">
    <text evidence="2">The sequence shown here is derived from an EMBL/GenBank/DDBJ whole genome shotgun (WGS) entry which is preliminary data.</text>
</comment>
<organism evidence="2 3">
    <name type="scientific">Caenimonas koreensis DSM 17982</name>
    <dbReference type="NCBI Taxonomy" id="1121255"/>
    <lineage>
        <taxon>Bacteria</taxon>
        <taxon>Pseudomonadati</taxon>
        <taxon>Pseudomonadota</taxon>
        <taxon>Betaproteobacteria</taxon>
        <taxon>Burkholderiales</taxon>
        <taxon>Comamonadaceae</taxon>
        <taxon>Caenimonas</taxon>
    </lineage>
</organism>
<gene>
    <name evidence="2" type="ORF">GHT07_05365</name>
</gene>
<protein>
    <submittedName>
        <fullName evidence="2">ORF6N domain-containing protein</fullName>
    </submittedName>
</protein>
<evidence type="ECO:0000313" key="2">
    <source>
        <dbReference type="EMBL" id="MRD46694.1"/>
    </source>
</evidence>
<accession>A0A844ARK4</accession>
<dbReference type="AlphaFoldDB" id="A0A844ARK4"/>
<dbReference type="InterPro" id="IPR018873">
    <property type="entry name" value="KilA-N_DNA-bd_domain"/>
</dbReference>
<dbReference type="EMBL" id="WJBU01000005">
    <property type="protein sequence ID" value="MRD46694.1"/>
    <property type="molecule type" value="Genomic_DNA"/>
</dbReference>
<reference evidence="2 3" key="1">
    <citation type="submission" date="2019-11" db="EMBL/GenBank/DDBJ databases">
        <title>Caenimonas koreensis gen. nov., sp. nov., isolated from activated sludge.</title>
        <authorList>
            <person name="Seung H.R."/>
        </authorList>
    </citation>
    <scope>NUCLEOTIDE SEQUENCE [LARGE SCALE GENOMIC DNA]</scope>
    <source>
        <strain evidence="2 3">EMB320</strain>
    </source>
</reference>
<dbReference type="Proteomes" id="UP000487350">
    <property type="component" value="Unassembled WGS sequence"/>
</dbReference>
<dbReference type="RefSeq" id="WP_153584044.1">
    <property type="nucleotide sequence ID" value="NZ_WJBU01000005.1"/>
</dbReference>
<evidence type="ECO:0000313" key="3">
    <source>
        <dbReference type="Proteomes" id="UP000487350"/>
    </source>
</evidence>
<name>A0A844ARK4_9BURK</name>
<evidence type="ECO:0000259" key="1">
    <source>
        <dbReference type="Pfam" id="PF10543"/>
    </source>
</evidence>
<proteinExistence type="predicted"/>
<sequence length="148" mass="16687">MSASKAALTPQSLAGRILVIRGHRVMLDSDLAALYEVETKRLNEQVRRNAGRFPSDFMFRASDEEFRNLKSPFATSSWGGSRKSPMRVQLREVLSSHKVLAQKLDELERRVTHHDNSLASVIDAIRALTSEPRPVKRAIGFTSNLEKQ</sequence>
<dbReference type="OrthoDB" id="9816206at2"/>